<feature type="domain" description="SAM" evidence="3">
    <location>
        <begin position="73"/>
        <end position="136"/>
    </location>
</feature>
<organism evidence="4 5">
    <name type="scientific">Durusdinium trenchii</name>
    <dbReference type="NCBI Taxonomy" id="1381693"/>
    <lineage>
        <taxon>Eukaryota</taxon>
        <taxon>Sar</taxon>
        <taxon>Alveolata</taxon>
        <taxon>Dinophyceae</taxon>
        <taxon>Suessiales</taxon>
        <taxon>Symbiodiniaceae</taxon>
        <taxon>Durusdinium</taxon>
    </lineage>
</organism>
<dbReference type="InterPro" id="IPR001660">
    <property type="entry name" value="SAM"/>
</dbReference>
<gene>
    <name evidence="4" type="ORF">CCMP2556_LOCUS35193</name>
</gene>
<dbReference type="SMART" id="SM00454">
    <property type="entry name" value="SAM"/>
    <property type="match status" value="1"/>
</dbReference>
<name>A0ABP0P6C9_9DINO</name>
<dbReference type="Proteomes" id="UP001642484">
    <property type="component" value="Unassembled WGS sequence"/>
</dbReference>
<feature type="region of interest" description="Disordered" evidence="1">
    <location>
        <begin position="41"/>
        <end position="61"/>
    </location>
</feature>
<reference evidence="4 5" key="1">
    <citation type="submission" date="2024-02" db="EMBL/GenBank/DDBJ databases">
        <authorList>
            <person name="Chen Y."/>
            <person name="Shah S."/>
            <person name="Dougan E. K."/>
            <person name="Thang M."/>
            <person name="Chan C."/>
        </authorList>
    </citation>
    <scope>NUCLEOTIDE SEQUENCE [LARGE SCALE GENOMIC DNA]</scope>
</reference>
<dbReference type="SUPFAM" id="SSF47769">
    <property type="entry name" value="SAM/Pointed domain"/>
    <property type="match status" value="1"/>
</dbReference>
<accession>A0ABP0P6C9</accession>
<evidence type="ECO:0000313" key="4">
    <source>
        <dbReference type="EMBL" id="CAK9071592.1"/>
    </source>
</evidence>
<keyword evidence="5" id="KW-1185">Reference proteome</keyword>
<dbReference type="EMBL" id="CAXAMN010022640">
    <property type="protein sequence ID" value="CAK9071592.1"/>
    <property type="molecule type" value="Genomic_DNA"/>
</dbReference>
<evidence type="ECO:0000256" key="1">
    <source>
        <dbReference type="SAM" id="MobiDB-lite"/>
    </source>
</evidence>
<evidence type="ECO:0000259" key="3">
    <source>
        <dbReference type="PROSITE" id="PS50105"/>
    </source>
</evidence>
<keyword evidence="2" id="KW-0732">Signal</keyword>
<dbReference type="PROSITE" id="PS50105">
    <property type="entry name" value="SAM_DOMAIN"/>
    <property type="match status" value="1"/>
</dbReference>
<dbReference type="InterPro" id="IPR013761">
    <property type="entry name" value="SAM/pointed_sf"/>
</dbReference>
<dbReference type="Gene3D" id="1.10.150.50">
    <property type="entry name" value="Transcription Factor, Ets-1"/>
    <property type="match status" value="1"/>
</dbReference>
<feature type="chain" id="PRO_5045391481" description="SAM domain-containing protein" evidence="2">
    <location>
        <begin position="22"/>
        <end position="233"/>
    </location>
</feature>
<evidence type="ECO:0000256" key="2">
    <source>
        <dbReference type="SAM" id="SignalP"/>
    </source>
</evidence>
<evidence type="ECO:0000313" key="5">
    <source>
        <dbReference type="Proteomes" id="UP001642484"/>
    </source>
</evidence>
<feature type="signal peptide" evidence="2">
    <location>
        <begin position="1"/>
        <end position="21"/>
    </location>
</feature>
<feature type="non-terminal residue" evidence="4">
    <location>
        <position position="233"/>
    </location>
</feature>
<comment type="caution">
    <text evidence="4">The sequence shown here is derived from an EMBL/GenBank/DDBJ whole genome shotgun (WGS) entry which is preliminary data.</text>
</comment>
<proteinExistence type="predicted"/>
<dbReference type="Pfam" id="PF00536">
    <property type="entry name" value="SAM_1"/>
    <property type="match status" value="1"/>
</dbReference>
<sequence>MAITRPFWSVCVCVVIGQVTGHSAVAHCRAGGDRCEQATVRADSRPLSQQEPVADRSGQRLPRQRRMATVVQWTVEDVASWLEQCLLLPYGEEFLQAGIDGVQLVHLTRQGLLGLGVDKEEHIKCLLDHVSVLRIQWERSLRAACQGQPTDMPSGFDASWRSESADGQCTRTKHRARMVWPRVGSPILHATFRGSRQNDEECQKELHDAACKVREPCRQPEVGKDEAQDCQQG</sequence>
<protein>
    <recommendedName>
        <fullName evidence="3">SAM domain-containing protein</fullName>
    </recommendedName>
</protein>